<name>A0A2P5Y8P9_GOSBA</name>
<protein>
    <recommendedName>
        <fullName evidence="3">RNase H type-1 domain-containing protein</fullName>
    </recommendedName>
</protein>
<evidence type="ECO:0000313" key="2">
    <source>
        <dbReference type="Proteomes" id="UP000239757"/>
    </source>
</evidence>
<organism evidence="1 2">
    <name type="scientific">Gossypium barbadense</name>
    <name type="common">Sea Island cotton</name>
    <name type="synonym">Hibiscus barbadensis</name>
    <dbReference type="NCBI Taxonomy" id="3634"/>
    <lineage>
        <taxon>Eukaryota</taxon>
        <taxon>Viridiplantae</taxon>
        <taxon>Streptophyta</taxon>
        <taxon>Embryophyta</taxon>
        <taxon>Tracheophyta</taxon>
        <taxon>Spermatophyta</taxon>
        <taxon>Magnoliopsida</taxon>
        <taxon>eudicotyledons</taxon>
        <taxon>Gunneridae</taxon>
        <taxon>Pentapetalae</taxon>
        <taxon>rosids</taxon>
        <taxon>malvids</taxon>
        <taxon>Malvales</taxon>
        <taxon>Malvaceae</taxon>
        <taxon>Malvoideae</taxon>
        <taxon>Gossypium</taxon>
    </lineage>
</organism>
<dbReference type="PANTHER" id="PTHR47723">
    <property type="entry name" value="OS05G0353850 PROTEIN"/>
    <property type="match status" value="1"/>
</dbReference>
<dbReference type="InterPro" id="IPR044730">
    <property type="entry name" value="RNase_H-like_dom_plant"/>
</dbReference>
<dbReference type="Proteomes" id="UP000239757">
    <property type="component" value="Unassembled WGS sequence"/>
</dbReference>
<sequence>MDVLKTMLPSPSIAYITTIKPSMANDDFEDKLGWKWNKGTAFTSKLEYELLSEESDRQINKRWQVIWKIKGPQRASLACGSWKFAKQYGTMEMTYYNRPFIPESGWLIVNIDGARQLKSGIAIAEGSVRDENGVWHSGFARNIRICSTADAKLWGIHDRLILARKMTTRRVILEPCSLATLDLVHGKSEMDYDSTVLRNVKRTIAGD</sequence>
<dbReference type="EMBL" id="KZ663534">
    <property type="protein sequence ID" value="PPS11959.1"/>
    <property type="molecule type" value="Genomic_DNA"/>
</dbReference>
<dbReference type="OrthoDB" id="1002037at2759"/>
<proteinExistence type="predicted"/>
<evidence type="ECO:0008006" key="3">
    <source>
        <dbReference type="Google" id="ProtNLM"/>
    </source>
</evidence>
<dbReference type="AlphaFoldDB" id="A0A2P5Y8P9"/>
<dbReference type="InterPro" id="IPR053151">
    <property type="entry name" value="RNase_H-like"/>
</dbReference>
<evidence type="ECO:0000313" key="1">
    <source>
        <dbReference type="EMBL" id="PPS11959.1"/>
    </source>
</evidence>
<dbReference type="PANTHER" id="PTHR47723:SF19">
    <property type="entry name" value="POLYNUCLEOTIDYL TRANSFERASE, RIBONUCLEASE H-LIKE SUPERFAMILY PROTEIN"/>
    <property type="match status" value="1"/>
</dbReference>
<reference evidence="1 2" key="1">
    <citation type="submission" date="2015-01" db="EMBL/GenBank/DDBJ databases">
        <title>Genome of allotetraploid Gossypium barbadense reveals genomic plasticity and fiber elongation in cotton evolution.</title>
        <authorList>
            <person name="Chen X."/>
            <person name="Liu X."/>
            <person name="Zhao B."/>
            <person name="Zheng H."/>
            <person name="Hu Y."/>
            <person name="Lu G."/>
            <person name="Yang C."/>
            <person name="Chen J."/>
            <person name="Shan C."/>
            <person name="Zhang L."/>
            <person name="Zhou Y."/>
            <person name="Wang L."/>
            <person name="Guo W."/>
            <person name="Bai Y."/>
            <person name="Ruan J."/>
            <person name="Shangguan X."/>
            <person name="Mao Y."/>
            <person name="Jiang J."/>
            <person name="Zhu Y."/>
            <person name="Lei J."/>
            <person name="Kang H."/>
            <person name="Chen S."/>
            <person name="He X."/>
            <person name="Wang R."/>
            <person name="Wang Y."/>
            <person name="Chen J."/>
            <person name="Wang L."/>
            <person name="Yu S."/>
            <person name="Wang B."/>
            <person name="Wei J."/>
            <person name="Song S."/>
            <person name="Lu X."/>
            <person name="Gao Z."/>
            <person name="Gu W."/>
            <person name="Deng X."/>
            <person name="Ma D."/>
            <person name="Wang S."/>
            <person name="Liang W."/>
            <person name="Fang L."/>
            <person name="Cai C."/>
            <person name="Zhu X."/>
            <person name="Zhou B."/>
            <person name="Zhang Y."/>
            <person name="Chen Z."/>
            <person name="Xu S."/>
            <person name="Zhu R."/>
            <person name="Wang S."/>
            <person name="Zhang T."/>
            <person name="Zhao G."/>
        </authorList>
    </citation>
    <scope>NUCLEOTIDE SEQUENCE [LARGE SCALE GENOMIC DNA]</scope>
    <source>
        <strain evidence="2">cv. Xinhai21</strain>
        <tissue evidence="1">Leaf</tissue>
    </source>
</reference>
<gene>
    <name evidence="1" type="ORF">GOBAR_AA08683</name>
</gene>
<dbReference type="CDD" id="cd06222">
    <property type="entry name" value="RNase_H_like"/>
    <property type="match status" value="1"/>
</dbReference>
<accession>A0A2P5Y8P9</accession>